<dbReference type="EMBL" id="JAHEAC010000013">
    <property type="protein sequence ID" value="MBX8643609.1"/>
    <property type="molecule type" value="Genomic_DNA"/>
</dbReference>
<comment type="similarity">
    <text evidence="5 13">In the C-terminal section; belongs to the PRA-PH family.</text>
</comment>
<evidence type="ECO:0000259" key="14">
    <source>
        <dbReference type="Pfam" id="PF01502"/>
    </source>
</evidence>
<comment type="catalytic activity">
    <reaction evidence="2 13">
        <text>1-(5-phospho-beta-D-ribosyl)-ATP + H2O = 1-(5-phospho-beta-D-ribosyl)-5'-AMP + diphosphate + H(+)</text>
        <dbReference type="Rhea" id="RHEA:22828"/>
        <dbReference type="ChEBI" id="CHEBI:15377"/>
        <dbReference type="ChEBI" id="CHEBI:15378"/>
        <dbReference type="ChEBI" id="CHEBI:33019"/>
        <dbReference type="ChEBI" id="CHEBI:59457"/>
        <dbReference type="ChEBI" id="CHEBI:73183"/>
        <dbReference type="EC" id="3.6.1.31"/>
    </reaction>
</comment>
<keyword evidence="10 13" id="KW-0067">ATP-binding</keyword>
<evidence type="ECO:0000313" key="17">
    <source>
        <dbReference type="Proteomes" id="UP000750197"/>
    </source>
</evidence>
<dbReference type="PANTHER" id="PTHR42945">
    <property type="entry name" value="HISTIDINE BIOSYNTHESIS BIFUNCTIONAL PROTEIN"/>
    <property type="match status" value="1"/>
</dbReference>
<organism evidence="16 17">
    <name type="scientific">Candidatus Sysuiplasma superficiale</name>
    <dbReference type="NCBI Taxonomy" id="2823368"/>
    <lineage>
        <taxon>Archaea</taxon>
        <taxon>Methanobacteriati</taxon>
        <taxon>Thermoplasmatota</taxon>
        <taxon>Thermoplasmata</taxon>
        <taxon>Candidatus Sysuiplasmatales</taxon>
        <taxon>Candidatus Sysuiplasmataceae</taxon>
        <taxon>Candidatus Sysuiplasma</taxon>
    </lineage>
</organism>
<evidence type="ECO:0000256" key="7">
    <source>
        <dbReference type="ARBA" id="ARBA00022605"/>
    </source>
</evidence>
<dbReference type="SUPFAM" id="SSF101386">
    <property type="entry name" value="all-alpha NTP pyrophosphatases"/>
    <property type="match status" value="1"/>
</dbReference>
<evidence type="ECO:0000256" key="12">
    <source>
        <dbReference type="ARBA" id="ARBA00023268"/>
    </source>
</evidence>
<dbReference type="Proteomes" id="UP000750197">
    <property type="component" value="Unassembled WGS sequence"/>
</dbReference>
<evidence type="ECO:0000313" key="15">
    <source>
        <dbReference type="EMBL" id="MBX8631012.1"/>
    </source>
</evidence>
<evidence type="ECO:0000256" key="4">
    <source>
        <dbReference type="ARBA" id="ARBA00005204"/>
    </source>
</evidence>
<dbReference type="InterPro" id="IPR021130">
    <property type="entry name" value="PRib-ATP_PPHydrolase-like"/>
</dbReference>
<feature type="region of interest" description="Phosphoribosyl-AMP cyclohydrolase" evidence="13">
    <location>
        <begin position="1"/>
        <end position="113"/>
    </location>
</feature>
<dbReference type="Proteomes" id="UP000716004">
    <property type="component" value="Unassembled WGS sequence"/>
</dbReference>
<evidence type="ECO:0000256" key="13">
    <source>
        <dbReference type="HAMAP-Rule" id="MF_01019"/>
    </source>
</evidence>
<keyword evidence="7 13" id="KW-0028">Amino-acid biosynthesis</keyword>
<keyword evidence="13" id="KW-0963">Cytoplasm</keyword>
<dbReference type="Gene3D" id="1.10.287.1080">
    <property type="entry name" value="MazG-like"/>
    <property type="match status" value="1"/>
</dbReference>
<dbReference type="EC" id="3.6.1.31" evidence="13"/>
<dbReference type="PANTHER" id="PTHR42945:SF1">
    <property type="entry name" value="HISTIDINE BIOSYNTHESIS BIFUNCTIONAL PROTEIN HIS7"/>
    <property type="match status" value="1"/>
</dbReference>
<proteinExistence type="inferred from homology"/>
<evidence type="ECO:0000256" key="9">
    <source>
        <dbReference type="ARBA" id="ARBA00022801"/>
    </source>
</evidence>
<dbReference type="UniPathway" id="UPA00031">
    <property type="reaction ID" value="UER00007"/>
</dbReference>
<dbReference type="InterPro" id="IPR008179">
    <property type="entry name" value="HisE"/>
</dbReference>
<dbReference type="EMBL" id="JAGVSJ010000001">
    <property type="protein sequence ID" value="MBX8631012.1"/>
    <property type="molecule type" value="Genomic_DNA"/>
</dbReference>
<comment type="pathway">
    <text evidence="3 13">Amino-acid biosynthesis; L-histidine biosynthesis; L-histidine from 5-phospho-alpha-D-ribose 1-diphosphate: step 3/9.</text>
</comment>
<dbReference type="SUPFAM" id="SSF141734">
    <property type="entry name" value="HisI-like"/>
    <property type="match status" value="1"/>
</dbReference>
<keyword evidence="8 13" id="KW-0547">Nucleotide-binding</keyword>
<evidence type="ECO:0000256" key="6">
    <source>
        <dbReference type="ARBA" id="ARBA00008299"/>
    </source>
</evidence>
<comment type="catalytic activity">
    <reaction evidence="1 13">
        <text>1-(5-phospho-beta-D-ribosyl)-5'-AMP + H2O = 1-(5-phospho-beta-D-ribosyl)-5-[(5-phospho-beta-D-ribosylamino)methylideneamino]imidazole-4-carboxamide</text>
        <dbReference type="Rhea" id="RHEA:20049"/>
        <dbReference type="ChEBI" id="CHEBI:15377"/>
        <dbReference type="ChEBI" id="CHEBI:58435"/>
        <dbReference type="ChEBI" id="CHEBI:59457"/>
        <dbReference type="EC" id="3.5.4.19"/>
    </reaction>
</comment>
<keyword evidence="11 13" id="KW-0368">Histidine biosynthesis</keyword>
<dbReference type="FunFam" id="3.10.20.810:FF:000001">
    <property type="entry name" value="Histidine biosynthesis bifunctional protein HisIE"/>
    <property type="match status" value="1"/>
</dbReference>
<evidence type="ECO:0000256" key="8">
    <source>
        <dbReference type="ARBA" id="ARBA00022741"/>
    </source>
</evidence>
<dbReference type="GO" id="GO:0000105">
    <property type="term" value="P:L-histidine biosynthetic process"/>
    <property type="evidence" value="ECO:0007669"/>
    <property type="project" value="UniProtKB-UniRule"/>
</dbReference>
<keyword evidence="12 13" id="KW-0511">Multifunctional enzyme</keyword>
<evidence type="ECO:0000256" key="3">
    <source>
        <dbReference type="ARBA" id="ARBA00005169"/>
    </source>
</evidence>
<protein>
    <recommendedName>
        <fullName evidence="13">Histidine biosynthesis bifunctional protein HisIE</fullName>
    </recommendedName>
    <domain>
        <recommendedName>
            <fullName evidence="13">Phosphoribosyl-AMP cyclohydrolase</fullName>
            <shortName evidence="13">PRA-CH</shortName>
            <ecNumber evidence="13">3.5.4.19</ecNumber>
        </recommendedName>
    </domain>
    <domain>
        <recommendedName>
            <fullName evidence="13">Phosphoribosyl-ATP pyrophosphatase</fullName>
            <shortName evidence="13">PRA-PH</shortName>
            <ecNumber evidence="13">3.6.1.31</ecNumber>
        </recommendedName>
    </domain>
</protein>
<comment type="pathway">
    <text evidence="4 13">Amino-acid biosynthesis; L-histidine biosynthesis; L-histidine from 5-phospho-alpha-D-ribose 1-diphosphate: step 2/9.</text>
</comment>
<accession>A0A8J7YVD5</accession>
<comment type="subcellular location">
    <subcellularLocation>
        <location evidence="13">Cytoplasm</location>
    </subcellularLocation>
</comment>
<dbReference type="InterPro" id="IPR023019">
    <property type="entry name" value="His_synth_HisIE"/>
</dbReference>
<feature type="region of interest" description="Phosphoribosyl-ATP pyrophosphohydrolase" evidence="13">
    <location>
        <begin position="114"/>
        <end position="208"/>
    </location>
</feature>
<dbReference type="GO" id="GO:0005737">
    <property type="term" value="C:cytoplasm"/>
    <property type="evidence" value="ECO:0007669"/>
    <property type="project" value="UniProtKB-SubCell"/>
</dbReference>
<evidence type="ECO:0000256" key="5">
    <source>
        <dbReference type="ARBA" id="ARBA00007731"/>
    </source>
</evidence>
<dbReference type="CDD" id="cd11534">
    <property type="entry name" value="NTP-PPase_HisIE_like"/>
    <property type="match status" value="1"/>
</dbReference>
<dbReference type="GO" id="GO:0005524">
    <property type="term" value="F:ATP binding"/>
    <property type="evidence" value="ECO:0007669"/>
    <property type="project" value="UniProtKB-KW"/>
</dbReference>
<dbReference type="EC" id="3.5.4.19" evidence="13"/>
<evidence type="ECO:0000256" key="11">
    <source>
        <dbReference type="ARBA" id="ARBA00023102"/>
    </source>
</evidence>
<dbReference type="InterPro" id="IPR002496">
    <property type="entry name" value="PRib_AMP_CycHydrolase_dom"/>
</dbReference>
<dbReference type="GO" id="GO:0004636">
    <property type="term" value="F:phosphoribosyl-ATP diphosphatase activity"/>
    <property type="evidence" value="ECO:0007669"/>
    <property type="project" value="UniProtKB-UniRule"/>
</dbReference>
<dbReference type="NCBIfam" id="TIGR03188">
    <property type="entry name" value="histidine_hisI"/>
    <property type="match status" value="1"/>
</dbReference>
<comment type="similarity">
    <text evidence="6 13">In the N-terminal section; belongs to the PRA-CH family.</text>
</comment>
<name>A0A8J7YVD5_9ARCH</name>
<dbReference type="NCBIfam" id="NF002747">
    <property type="entry name" value="PRK02759.1"/>
    <property type="match status" value="1"/>
</dbReference>
<dbReference type="GO" id="GO:0004635">
    <property type="term" value="F:phosphoribosyl-AMP cyclohydrolase activity"/>
    <property type="evidence" value="ECO:0007669"/>
    <property type="project" value="UniProtKB-UniRule"/>
</dbReference>
<dbReference type="AlphaFoldDB" id="A0A8J7YVD5"/>
<dbReference type="InterPro" id="IPR038019">
    <property type="entry name" value="PRib_AMP_CycHydrolase_sf"/>
</dbReference>
<sequence length="208" mass="23582">MTLMWKEGELKPIVVQDARDGSVLMLAYANSEAVRRTEETGYVHFWSRSRGALWMKGETSGNKLRLVELREDCDGDSLLARVIVEGQGKVCHTGRRSCFYPDGNEWNGSLLVIPLLLEELFEERSKKADTASYVFRTLSRKDEPLKKVGEEAAEFIISAKDGRTAQAVDEAADLLFHFLLALHYAGMDYVEILERLKERHAERTGGER</sequence>
<feature type="domain" description="Phosphoribosyl-AMP cyclohydrolase" evidence="14">
    <location>
        <begin position="25"/>
        <end position="100"/>
    </location>
</feature>
<gene>
    <name evidence="13" type="primary">hisI</name>
    <name evidence="13" type="synonym">hisIE</name>
    <name evidence="15" type="ORF">J9259_00585</name>
    <name evidence="16" type="ORF">KIY12_02620</name>
</gene>
<dbReference type="Gene3D" id="3.10.20.810">
    <property type="entry name" value="Phosphoribosyl-AMP cyclohydrolase"/>
    <property type="match status" value="1"/>
</dbReference>
<dbReference type="HAMAP" id="MF_01019">
    <property type="entry name" value="HisIE"/>
    <property type="match status" value="1"/>
</dbReference>
<dbReference type="Pfam" id="PF01502">
    <property type="entry name" value="PRA-CH"/>
    <property type="match status" value="1"/>
</dbReference>
<evidence type="ECO:0000313" key="16">
    <source>
        <dbReference type="EMBL" id="MBX8643609.1"/>
    </source>
</evidence>
<dbReference type="Pfam" id="PF01503">
    <property type="entry name" value="PRA-PH"/>
    <property type="match status" value="1"/>
</dbReference>
<comment type="caution">
    <text evidence="16">The sequence shown here is derived from an EMBL/GenBank/DDBJ whole genome shotgun (WGS) entry which is preliminary data.</text>
</comment>
<evidence type="ECO:0000256" key="2">
    <source>
        <dbReference type="ARBA" id="ARBA00001460"/>
    </source>
</evidence>
<reference evidence="16" key="1">
    <citation type="submission" date="2021-05" db="EMBL/GenBank/DDBJ databases">
        <title>Genomic insights into ecological role and evolution of a novel Thermoplasmata order Candidatus Sysuiplasmatales.</title>
        <authorList>
            <person name="Yuan Y."/>
        </authorList>
    </citation>
    <scope>NUCLEOTIDE SEQUENCE</scope>
    <source>
        <strain evidence="16">TUT19-bin139</strain>
        <strain evidence="15">YP2-bin.285</strain>
    </source>
</reference>
<keyword evidence="9 13" id="KW-0378">Hydrolase</keyword>
<evidence type="ECO:0000256" key="1">
    <source>
        <dbReference type="ARBA" id="ARBA00000024"/>
    </source>
</evidence>
<evidence type="ECO:0000256" key="10">
    <source>
        <dbReference type="ARBA" id="ARBA00022840"/>
    </source>
</evidence>